<dbReference type="EMBL" id="JAZDWU010000008">
    <property type="protein sequence ID" value="KAK9994813.1"/>
    <property type="molecule type" value="Genomic_DNA"/>
</dbReference>
<keyword evidence="2" id="KW-1185">Reference proteome</keyword>
<dbReference type="Proteomes" id="UP001459277">
    <property type="component" value="Unassembled WGS sequence"/>
</dbReference>
<accession>A0AAW2CAU7</accession>
<sequence>MFEKSLNTTFISPIPKIVGAVELKDFRPISIGSVYKILAKVLVNGLKRLLGKIVTNIQNAFVGERQILDFVLMANECLDSRLKSGVPGVICKLDLEKSCDHVNWELLLYMLHRRYIGPTWCRCEPNLPFEGERKIYLVNWSTVYNLIRQGGLGIRKLVNFNQVLLAKWLWRYGLEQDSLWRKVIGSKDGTGSCDLIPSEVRGPYGVGLWKLIQKG</sequence>
<evidence type="ECO:0000313" key="1">
    <source>
        <dbReference type="EMBL" id="KAK9994813.1"/>
    </source>
</evidence>
<organism evidence="1 2">
    <name type="scientific">Lithocarpus litseifolius</name>
    <dbReference type="NCBI Taxonomy" id="425828"/>
    <lineage>
        <taxon>Eukaryota</taxon>
        <taxon>Viridiplantae</taxon>
        <taxon>Streptophyta</taxon>
        <taxon>Embryophyta</taxon>
        <taxon>Tracheophyta</taxon>
        <taxon>Spermatophyta</taxon>
        <taxon>Magnoliopsida</taxon>
        <taxon>eudicotyledons</taxon>
        <taxon>Gunneridae</taxon>
        <taxon>Pentapetalae</taxon>
        <taxon>rosids</taxon>
        <taxon>fabids</taxon>
        <taxon>Fagales</taxon>
        <taxon>Fagaceae</taxon>
        <taxon>Lithocarpus</taxon>
    </lineage>
</organism>
<evidence type="ECO:0008006" key="3">
    <source>
        <dbReference type="Google" id="ProtNLM"/>
    </source>
</evidence>
<gene>
    <name evidence="1" type="ORF">SO802_024516</name>
</gene>
<protein>
    <recommendedName>
        <fullName evidence="3">Reverse transcriptase domain-containing protein</fullName>
    </recommendedName>
</protein>
<reference evidence="1 2" key="1">
    <citation type="submission" date="2024-01" db="EMBL/GenBank/DDBJ databases">
        <title>A telomere-to-telomere, gap-free genome of sweet tea (Lithocarpus litseifolius).</title>
        <authorList>
            <person name="Zhou J."/>
        </authorList>
    </citation>
    <scope>NUCLEOTIDE SEQUENCE [LARGE SCALE GENOMIC DNA]</scope>
    <source>
        <strain evidence="1">Zhou-2022a</strain>
        <tissue evidence="1">Leaf</tissue>
    </source>
</reference>
<comment type="caution">
    <text evidence="1">The sequence shown here is derived from an EMBL/GenBank/DDBJ whole genome shotgun (WGS) entry which is preliminary data.</text>
</comment>
<name>A0AAW2CAU7_9ROSI</name>
<dbReference type="AlphaFoldDB" id="A0AAW2CAU7"/>
<evidence type="ECO:0000313" key="2">
    <source>
        <dbReference type="Proteomes" id="UP001459277"/>
    </source>
</evidence>
<proteinExistence type="predicted"/>